<feature type="domain" description="DUF2399" evidence="1">
    <location>
        <begin position="254"/>
        <end position="392"/>
    </location>
</feature>
<dbReference type="RefSeq" id="WP_120737723.1">
    <property type="nucleotide sequence ID" value="NZ_CP032568.1"/>
</dbReference>
<dbReference type="InterPro" id="IPR024466">
    <property type="entry name" value="CHP02679_N"/>
</dbReference>
<name>A0A386ZCU3_9NOCA</name>
<proteinExistence type="predicted"/>
<dbReference type="Pfam" id="PF09664">
    <property type="entry name" value="DUF2399"/>
    <property type="match status" value="1"/>
</dbReference>
<evidence type="ECO:0000259" key="2">
    <source>
        <dbReference type="Pfam" id="PF11796"/>
    </source>
</evidence>
<evidence type="ECO:0000313" key="4">
    <source>
        <dbReference type="Proteomes" id="UP000267164"/>
    </source>
</evidence>
<evidence type="ECO:0000259" key="1">
    <source>
        <dbReference type="Pfam" id="PF09664"/>
    </source>
</evidence>
<dbReference type="AlphaFoldDB" id="A0A386ZCU3"/>
<dbReference type="Pfam" id="PF11796">
    <property type="entry name" value="DUF3323"/>
    <property type="match status" value="1"/>
</dbReference>
<dbReference type="InterPro" id="IPR024465">
    <property type="entry name" value="DUF2399"/>
</dbReference>
<organism evidence="3 4">
    <name type="scientific">Nocardia yunnanensis</name>
    <dbReference type="NCBI Taxonomy" id="2382165"/>
    <lineage>
        <taxon>Bacteria</taxon>
        <taxon>Bacillati</taxon>
        <taxon>Actinomycetota</taxon>
        <taxon>Actinomycetes</taxon>
        <taxon>Mycobacteriales</taxon>
        <taxon>Nocardiaceae</taxon>
        <taxon>Nocardia</taxon>
    </lineage>
</organism>
<sequence length="403" mass="43275">MDEPTLPDGLRAWAGTSGPAAVLEAIRRRVSRGGGLESGSLSVNLTPEQRTQVARLLGTGWEVSNKAVTLRALSCALAEHGLTVRQFVELFDGRKLTVRREARAIEHLAAEEERRSSLRILCAAGIAAHVADGWLAGPRAPRLGSGAASEIAQQIALVWPRLPWDGPGLRLAQLAAEATGDAHGLDYSTDLGRTVARLIAASTGLPRPSRPGREWRAAWASAGVRCDTVSSRVLTLNVPLDFTADRRRGAPTWLTLRDLLGSWRFDPVPARLFVCENPTIVEAAADELGPRCPPLVCTDGVPALAALDLIAGIDESRTEVRVRADIDPTGFMIVSAVQSAARRASLWRFDTATYAEYFGIRVESGVNLVEARAAFGKDLHEEAVLPLLLNDLRDAADRLSAGT</sequence>
<dbReference type="OrthoDB" id="8188786at2"/>
<protein>
    <submittedName>
        <fullName evidence="3">DUF2399 domain-containing protein</fullName>
    </submittedName>
</protein>
<dbReference type="KEGG" id="nyu:D7D52_17250"/>
<keyword evidence="4" id="KW-1185">Reference proteome</keyword>
<gene>
    <name evidence="3" type="ORF">D7D52_17250</name>
</gene>
<reference evidence="3 4" key="1">
    <citation type="submission" date="2018-09" db="EMBL/GenBank/DDBJ databases">
        <title>Nocardia yunnanensis sp. nov., an actinomycete isolated from a soil sample.</title>
        <authorList>
            <person name="Zhang J."/>
        </authorList>
    </citation>
    <scope>NUCLEOTIDE SEQUENCE [LARGE SCALE GENOMIC DNA]</scope>
    <source>
        <strain evidence="3 4">CFHS0054</strain>
    </source>
</reference>
<dbReference type="Proteomes" id="UP000267164">
    <property type="component" value="Chromosome"/>
</dbReference>
<feature type="domain" description="Conserved hypothetical protein CHP02679 N terminus" evidence="2">
    <location>
        <begin position="41"/>
        <end position="239"/>
    </location>
</feature>
<dbReference type="EMBL" id="CP032568">
    <property type="protein sequence ID" value="AYF75326.1"/>
    <property type="molecule type" value="Genomic_DNA"/>
</dbReference>
<accession>A0A386ZCU3</accession>
<evidence type="ECO:0000313" key="3">
    <source>
        <dbReference type="EMBL" id="AYF75326.1"/>
    </source>
</evidence>